<dbReference type="EMBL" id="JAAQQR010000009">
    <property type="protein sequence ID" value="NID06466.1"/>
    <property type="molecule type" value="Genomic_DNA"/>
</dbReference>
<reference evidence="2 3" key="1">
    <citation type="journal article" date="2011" name="Curr. Microbiol.">
        <title>Luteibacter jiangsuensis sp. nov.: a methamidophos-degrading bacterium isolated from a methamidophos-manufacturing factory.</title>
        <authorList>
            <person name="Wang L."/>
            <person name="Wang G.L."/>
            <person name="Li S.P."/>
            <person name="Jiang J.D."/>
        </authorList>
    </citation>
    <scope>NUCLEOTIDE SEQUENCE [LARGE SCALE GENOMIC DNA]</scope>
    <source>
        <strain evidence="2 3">CGMCC 1.10133</strain>
    </source>
</reference>
<dbReference type="Pfam" id="PF11821">
    <property type="entry name" value="ActD"/>
    <property type="match status" value="1"/>
</dbReference>
<keyword evidence="1" id="KW-1133">Transmembrane helix</keyword>
<dbReference type="RefSeq" id="WP_167128907.1">
    <property type="nucleotide sequence ID" value="NZ_JAAQQR010000009.1"/>
</dbReference>
<feature type="transmembrane region" description="Helical" evidence="1">
    <location>
        <begin position="55"/>
        <end position="75"/>
    </location>
</feature>
<sequence>MSVHGRLMQVRDAHALAGAIDALHGLGYTRIEAFSPYAVDGLVEKLGPPPKRIPLAALVGGLAGGIGMLWLQYHSAAVDYPLNVGGRPAASWPAFLPPAVEVTILLAVLAGYVVYLASSRLPKLYRPEFNVEWFEEASRDGFLLLIRADDPRWEARQVAEDVAALEPMRHAEVPA</sequence>
<dbReference type="PANTHER" id="PTHR40394">
    <property type="entry name" value="LIPOPROTEIN-RELATED"/>
    <property type="match status" value="1"/>
</dbReference>
<gene>
    <name evidence="2" type="ORF">HBF26_16345</name>
</gene>
<evidence type="ECO:0000313" key="2">
    <source>
        <dbReference type="EMBL" id="NID06466.1"/>
    </source>
</evidence>
<comment type="caution">
    <text evidence="2">The sequence shown here is derived from an EMBL/GenBank/DDBJ whole genome shotgun (WGS) entry which is preliminary data.</text>
</comment>
<organism evidence="2 3">
    <name type="scientific">Luteibacter jiangsuensis</name>
    <dbReference type="NCBI Taxonomy" id="637577"/>
    <lineage>
        <taxon>Bacteria</taxon>
        <taxon>Pseudomonadati</taxon>
        <taxon>Pseudomonadota</taxon>
        <taxon>Gammaproteobacteria</taxon>
        <taxon>Lysobacterales</taxon>
        <taxon>Rhodanobacteraceae</taxon>
        <taxon>Luteibacter</taxon>
    </lineage>
</organism>
<keyword evidence="1" id="KW-0472">Membrane</keyword>
<evidence type="ECO:0000313" key="3">
    <source>
        <dbReference type="Proteomes" id="UP001429601"/>
    </source>
</evidence>
<evidence type="ECO:0000256" key="1">
    <source>
        <dbReference type="SAM" id="Phobius"/>
    </source>
</evidence>
<protein>
    <submittedName>
        <fullName evidence="2">DUF3341 domain-containing protein</fullName>
    </submittedName>
</protein>
<dbReference type="Proteomes" id="UP001429601">
    <property type="component" value="Unassembled WGS sequence"/>
</dbReference>
<feature type="transmembrane region" description="Helical" evidence="1">
    <location>
        <begin position="95"/>
        <end position="117"/>
    </location>
</feature>
<keyword evidence="1" id="KW-0812">Transmembrane</keyword>
<keyword evidence="3" id="KW-1185">Reference proteome</keyword>
<accession>A0ABX0Q9V4</accession>
<dbReference type="InterPro" id="IPR021776">
    <property type="entry name" value="ActD"/>
</dbReference>
<proteinExistence type="predicted"/>
<name>A0ABX0Q9V4_9GAMM</name>
<dbReference type="PANTHER" id="PTHR40394:SF2">
    <property type="entry name" value="QUINOL:CYTOCHROME C OXIDOREDUCTASE MEMBRANE PROTEIN"/>
    <property type="match status" value="1"/>
</dbReference>